<keyword evidence="3 5" id="KW-0288">FMN</keyword>
<dbReference type="InterPro" id="IPR000415">
    <property type="entry name" value="Nitroreductase-like"/>
</dbReference>
<evidence type="ECO:0000313" key="8">
    <source>
        <dbReference type="Proteomes" id="UP000305674"/>
    </source>
</evidence>
<dbReference type="OrthoDB" id="3181400at2"/>
<dbReference type="PANTHER" id="PTHR43425">
    <property type="entry name" value="OXYGEN-INSENSITIVE NADPH NITROREDUCTASE"/>
    <property type="match status" value="1"/>
</dbReference>
<dbReference type="Pfam" id="PF00881">
    <property type="entry name" value="Nitroreductase"/>
    <property type="match status" value="1"/>
</dbReference>
<evidence type="ECO:0000256" key="1">
    <source>
        <dbReference type="ARBA" id="ARBA00008366"/>
    </source>
</evidence>
<dbReference type="PIRSF" id="PIRSF005426">
    <property type="entry name" value="Frp"/>
    <property type="match status" value="1"/>
</dbReference>
<keyword evidence="4 5" id="KW-0560">Oxidoreductase</keyword>
<accession>A0A4U1BBV6</accession>
<proteinExistence type="inferred from homology"/>
<reference evidence="7 8" key="1">
    <citation type="submission" date="2019-04" db="EMBL/GenBank/DDBJ databases">
        <authorList>
            <person name="Hwang J.C."/>
        </authorList>
    </citation>
    <scope>NUCLEOTIDE SEQUENCE [LARGE SCALE GENOMIC DNA]</scope>
    <source>
        <strain evidence="7 8">IMCC35001</strain>
    </source>
</reference>
<dbReference type="EMBL" id="SWCI01000007">
    <property type="protein sequence ID" value="TKB48431.1"/>
    <property type="molecule type" value="Genomic_DNA"/>
</dbReference>
<protein>
    <submittedName>
        <fullName evidence="7">NADPH-dependent oxidoreductase</fullName>
    </submittedName>
</protein>
<dbReference type="Gene3D" id="3.40.109.10">
    <property type="entry name" value="NADH Oxidase"/>
    <property type="match status" value="1"/>
</dbReference>
<evidence type="ECO:0000313" key="7">
    <source>
        <dbReference type="EMBL" id="TKB48431.1"/>
    </source>
</evidence>
<dbReference type="SUPFAM" id="SSF55469">
    <property type="entry name" value="FMN-dependent nitroreductase-like"/>
    <property type="match status" value="1"/>
</dbReference>
<evidence type="ECO:0000256" key="2">
    <source>
        <dbReference type="ARBA" id="ARBA00022630"/>
    </source>
</evidence>
<dbReference type="RefSeq" id="WP_136853542.1">
    <property type="nucleotide sequence ID" value="NZ_SWCI01000007.1"/>
</dbReference>
<evidence type="ECO:0000256" key="3">
    <source>
        <dbReference type="ARBA" id="ARBA00022643"/>
    </source>
</evidence>
<gene>
    <name evidence="7" type="ORF">FCL40_12025</name>
</gene>
<dbReference type="GO" id="GO:0016491">
    <property type="term" value="F:oxidoreductase activity"/>
    <property type="evidence" value="ECO:0007669"/>
    <property type="project" value="UniProtKB-UniRule"/>
</dbReference>
<keyword evidence="8" id="KW-1185">Reference proteome</keyword>
<evidence type="ECO:0000256" key="4">
    <source>
        <dbReference type="ARBA" id="ARBA00023002"/>
    </source>
</evidence>
<evidence type="ECO:0000259" key="6">
    <source>
        <dbReference type="Pfam" id="PF00881"/>
    </source>
</evidence>
<name>A0A4U1BBV6_9GAMM</name>
<organism evidence="7 8">
    <name type="scientific">Ferrimonas sediminicola</name>
    <dbReference type="NCBI Taxonomy" id="2569538"/>
    <lineage>
        <taxon>Bacteria</taxon>
        <taxon>Pseudomonadati</taxon>
        <taxon>Pseudomonadota</taxon>
        <taxon>Gammaproteobacteria</taxon>
        <taxon>Alteromonadales</taxon>
        <taxon>Ferrimonadaceae</taxon>
        <taxon>Ferrimonas</taxon>
    </lineage>
</organism>
<keyword evidence="2 5" id="KW-0285">Flavoprotein</keyword>
<sequence>MNPVVEQMNRRRSVRNFSGKPVDEVHLGRILLAAQQAPTSINGQQISLVVTRNKETIARIAEIAGGQPQVAGAEVFVTVVIDYHRTREALKSVGAEQVIAQSAEGLMVGATDAGIMLNALQTAAESFGYGTTAIGGIRNDPQAMIELLGLPAETFPLVGTTIGVADDASLAQVKPRVPLATFAHMERYDAEAVRRGVAEYDRQLRLWWDEQGLTQMPSYSESTAQYYSRVYFPKVAESLESQGFEFRDD</sequence>
<evidence type="ECO:0000256" key="5">
    <source>
        <dbReference type="PIRNR" id="PIRNR005426"/>
    </source>
</evidence>
<dbReference type="PANTHER" id="PTHR43425:SF2">
    <property type="entry name" value="OXYGEN-INSENSITIVE NADPH NITROREDUCTASE"/>
    <property type="match status" value="1"/>
</dbReference>
<comment type="similarity">
    <text evidence="1 5">Belongs to the flavin oxidoreductase frp family.</text>
</comment>
<keyword evidence="5" id="KW-0521">NADP</keyword>
<dbReference type="Proteomes" id="UP000305674">
    <property type="component" value="Unassembled WGS sequence"/>
</dbReference>
<feature type="domain" description="Nitroreductase" evidence="6">
    <location>
        <begin position="10"/>
        <end position="163"/>
    </location>
</feature>
<dbReference type="AlphaFoldDB" id="A0A4U1BBV6"/>
<comment type="caution">
    <text evidence="7">The sequence shown here is derived from an EMBL/GenBank/DDBJ whole genome shotgun (WGS) entry which is preliminary data.</text>
</comment>
<dbReference type="InterPro" id="IPR029479">
    <property type="entry name" value="Nitroreductase"/>
</dbReference>
<dbReference type="InterPro" id="IPR016446">
    <property type="entry name" value="Flavin_OxRdtase_Frp"/>
</dbReference>